<dbReference type="GO" id="GO:0006313">
    <property type="term" value="P:DNA transposition"/>
    <property type="evidence" value="ECO:0007669"/>
    <property type="project" value="InterPro"/>
</dbReference>
<dbReference type="InterPro" id="IPR047650">
    <property type="entry name" value="Transpos_IS110"/>
</dbReference>
<feature type="domain" description="Transposase IS116/IS110/IS902 C-terminal" evidence="1">
    <location>
        <begin position="100"/>
        <end position="178"/>
    </location>
</feature>
<comment type="caution">
    <text evidence="2">The sequence shown here is derived from an EMBL/GenBank/DDBJ whole genome shotgun (WGS) entry which is preliminary data.</text>
</comment>
<dbReference type="GO" id="GO:0004803">
    <property type="term" value="F:transposase activity"/>
    <property type="evidence" value="ECO:0007669"/>
    <property type="project" value="InterPro"/>
</dbReference>
<dbReference type="PANTHER" id="PTHR33055:SF3">
    <property type="entry name" value="PUTATIVE TRANSPOSASE FOR IS117-RELATED"/>
    <property type="match status" value="1"/>
</dbReference>
<dbReference type="EMBL" id="MLJW01000078">
    <property type="protein sequence ID" value="OIR01977.1"/>
    <property type="molecule type" value="Genomic_DNA"/>
</dbReference>
<accession>A0A1J5S0R1</accession>
<dbReference type="NCBIfam" id="NF033542">
    <property type="entry name" value="transpos_IS110"/>
    <property type="match status" value="1"/>
</dbReference>
<dbReference type="InterPro" id="IPR003346">
    <property type="entry name" value="Transposase_20"/>
</dbReference>
<dbReference type="GO" id="GO:0003677">
    <property type="term" value="F:DNA binding"/>
    <property type="evidence" value="ECO:0007669"/>
    <property type="project" value="InterPro"/>
</dbReference>
<evidence type="ECO:0000259" key="1">
    <source>
        <dbReference type="Pfam" id="PF02371"/>
    </source>
</evidence>
<reference evidence="2" key="1">
    <citation type="submission" date="2016-10" db="EMBL/GenBank/DDBJ databases">
        <title>Sequence of Gallionella enrichment culture.</title>
        <authorList>
            <person name="Poehlein A."/>
            <person name="Muehling M."/>
            <person name="Daniel R."/>
        </authorList>
    </citation>
    <scope>NUCLEOTIDE SEQUENCE</scope>
</reference>
<name>A0A1J5S0R1_9ZZZZ</name>
<gene>
    <name evidence="2" type="ORF">GALL_158340</name>
</gene>
<organism evidence="2">
    <name type="scientific">mine drainage metagenome</name>
    <dbReference type="NCBI Taxonomy" id="410659"/>
    <lineage>
        <taxon>unclassified sequences</taxon>
        <taxon>metagenomes</taxon>
        <taxon>ecological metagenomes</taxon>
    </lineage>
</organism>
<sequence>MKSYDSHRVRSVLVARAKLVGMKRTLSNTIRSLLKTFGQFTQRARGKAFAERVRELMADEPLLGKGIEGLLASWEAVSRQARDLDRLLSGLARRDPVCRDILMTAPGVGAITALAFKSVIDDPARFKRGEEVGAYLGLAPKRHQSGDTDRMGCISRCGDALLRGYLFEAATVAMMRVKRDCAPVTWAKGVAKRSGSSKARVALARKLAVILFAMWRKNETFRWSEPKTEPQAMAA</sequence>
<dbReference type="PANTHER" id="PTHR33055">
    <property type="entry name" value="TRANSPOSASE FOR INSERTION SEQUENCE ELEMENT IS1111A"/>
    <property type="match status" value="1"/>
</dbReference>
<protein>
    <submittedName>
        <fullName evidence="2">Transposase IS116/IS110/IS902 family protein</fullName>
    </submittedName>
</protein>
<dbReference type="Pfam" id="PF02371">
    <property type="entry name" value="Transposase_20"/>
    <property type="match status" value="1"/>
</dbReference>
<dbReference type="AlphaFoldDB" id="A0A1J5S0R1"/>
<proteinExistence type="predicted"/>
<evidence type="ECO:0000313" key="2">
    <source>
        <dbReference type="EMBL" id="OIR01977.1"/>
    </source>
</evidence>